<dbReference type="Gene3D" id="2.60.40.1090">
    <property type="entry name" value="Fimbrial-type adhesion domain"/>
    <property type="match status" value="1"/>
</dbReference>
<evidence type="ECO:0000313" key="5">
    <source>
        <dbReference type="EMBL" id="QMR42807.1"/>
    </source>
</evidence>
<dbReference type="InterPro" id="IPR050263">
    <property type="entry name" value="Bact_Fimbrial_Adh_Pro"/>
</dbReference>
<dbReference type="InterPro" id="IPR036937">
    <property type="entry name" value="Adhesion_dom_fimbrial_sf"/>
</dbReference>
<comment type="similarity">
    <text evidence="2">Belongs to the fimbrial protein family.</text>
</comment>
<geneLocation type="plasmid" evidence="6">
    <name>prhbstw-00938_2</name>
</geneLocation>
<dbReference type="InterPro" id="IPR008966">
    <property type="entry name" value="Adhesion_dom_sf"/>
</dbReference>
<dbReference type="AlphaFoldDB" id="A0AAP9R1L9"/>
<evidence type="ECO:0000256" key="2">
    <source>
        <dbReference type="ARBA" id="ARBA00006671"/>
    </source>
</evidence>
<keyword evidence="5" id="KW-0614">Plasmid</keyword>
<dbReference type="RefSeq" id="WP_182015583.1">
    <property type="nucleotide sequence ID" value="NZ_CP055905.1"/>
</dbReference>
<dbReference type="GO" id="GO:0043709">
    <property type="term" value="P:cell adhesion involved in single-species biofilm formation"/>
    <property type="evidence" value="ECO:0007669"/>
    <property type="project" value="TreeGrafter"/>
</dbReference>
<sequence length="284" mass="29816">METDGGRRYVYPTNVPGVGVAIWSGSQSFSETRSKYANFSLPNSGDLGRNLLLDISLIKTGPIASGSVVNASSFPHLTWDIATGGVNIGYAGLPIHLIDIAFTGSINFVTQTCTPQNVTVNMGSVGNSFFKGKGSTAGTWRDASVQMTGCPTFSGYYGKSNPQSSDGSGTASGGTRVANLFTLSVTPAHGLIDSANSIMALESGTDAATGLGLQLIYGKVVNASVSDMYNARNMWKSGSSWDVPAPTDGRTSFKLPLAVNYYQTADRVTPGKANTQFTVNIDYK</sequence>
<protein>
    <submittedName>
        <fullName evidence="5">Fimbrial protein</fullName>
    </submittedName>
</protein>
<organism evidence="5 6">
    <name type="scientific">Klebsiella aerogenes</name>
    <name type="common">Enterobacter aerogenes</name>
    <dbReference type="NCBI Taxonomy" id="548"/>
    <lineage>
        <taxon>Bacteria</taxon>
        <taxon>Pseudomonadati</taxon>
        <taxon>Pseudomonadota</taxon>
        <taxon>Gammaproteobacteria</taxon>
        <taxon>Enterobacterales</taxon>
        <taxon>Enterobacteriaceae</taxon>
        <taxon>Klebsiella/Raoultella group</taxon>
        <taxon>Klebsiella</taxon>
    </lineage>
</organism>
<evidence type="ECO:0000256" key="1">
    <source>
        <dbReference type="ARBA" id="ARBA00004561"/>
    </source>
</evidence>
<dbReference type="PANTHER" id="PTHR33420:SF3">
    <property type="entry name" value="FIMBRIAL SUBUNIT ELFA"/>
    <property type="match status" value="1"/>
</dbReference>
<keyword evidence="3" id="KW-0732">Signal</keyword>
<dbReference type="Gene3D" id="2.60.40.3310">
    <property type="match status" value="1"/>
</dbReference>
<name>A0AAP9R1L9_KLEAE</name>
<comment type="subcellular location">
    <subcellularLocation>
        <location evidence="1">Fimbrium</location>
    </subcellularLocation>
</comment>
<gene>
    <name evidence="5" type="ORF">HV331_25010</name>
</gene>
<dbReference type="PANTHER" id="PTHR33420">
    <property type="entry name" value="FIMBRIAL SUBUNIT ELFA-RELATED"/>
    <property type="match status" value="1"/>
</dbReference>
<proteinExistence type="inferred from homology"/>
<keyword evidence="4" id="KW-0281">Fimbrium</keyword>
<evidence type="ECO:0000256" key="4">
    <source>
        <dbReference type="ARBA" id="ARBA00023263"/>
    </source>
</evidence>
<evidence type="ECO:0000256" key="3">
    <source>
        <dbReference type="ARBA" id="ARBA00022729"/>
    </source>
</evidence>
<dbReference type="SUPFAM" id="SSF49401">
    <property type="entry name" value="Bacterial adhesins"/>
    <property type="match status" value="1"/>
</dbReference>
<accession>A0AAP9R1L9</accession>
<dbReference type="EMBL" id="CP055905">
    <property type="protein sequence ID" value="QMR42807.1"/>
    <property type="molecule type" value="Genomic_DNA"/>
</dbReference>
<dbReference type="Proteomes" id="UP000514462">
    <property type="component" value="Plasmid pRHBSTW-00938_2"/>
</dbReference>
<evidence type="ECO:0000313" key="6">
    <source>
        <dbReference type="Proteomes" id="UP000514462"/>
    </source>
</evidence>
<reference evidence="6" key="1">
    <citation type="submission" date="2020-06" db="EMBL/GenBank/DDBJ databases">
        <title>REHAB project genomes.</title>
        <authorList>
            <person name="Shaw L.P."/>
        </authorList>
    </citation>
    <scope>NUCLEOTIDE SEQUENCE [LARGE SCALE GENOMIC DNA]</scope>
    <source>
        <strain evidence="6">RHBSTW-00938</strain>
        <plasmid evidence="6">prhbstw-00938_2</plasmid>
    </source>
</reference>
<dbReference type="GO" id="GO:0009289">
    <property type="term" value="C:pilus"/>
    <property type="evidence" value="ECO:0007669"/>
    <property type="project" value="UniProtKB-SubCell"/>
</dbReference>